<dbReference type="Proteomes" id="UP000241462">
    <property type="component" value="Unassembled WGS sequence"/>
</dbReference>
<feature type="compositionally biased region" description="Basic and acidic residues" evidence="6">
    <location>
        <begin position="618"/>
        <end position="629"/>
    </location>
</feature>
<evidence type="ECO:0000313" key="9">
    <source>
        <dbReference type="Proteomes" id="UP000241462"/>
    </source>
</evidence>
<feature type="compositionally biased region" description="Low complexity" evidence="6">
    <location>
        <begin position="630"/>
        <end position="647"/>
    </location>
</feature>
<dbReference type="InterPro" id="IPR039722">
    <property type="entry name" value="Upf3"/>
</dbReference>
<keyword evidence="5" id="KW-0694">RNA-binding</keyword>
<dbReference type="GO" id="GO:0005730">
    <property type="term" value="C:nucleolus"/>
    <property type="evidence" value="ECO:0007669"/>
    <property type="project" value="TreeGrafter"/>
</dbReference>
<feature type="compositionally biased region" description="Polar residues" evidence="6">
    <location>
        <begin position="361"/>
        <end position="371"/>
    </location>
</feature>
<sequence length="707" mass="73000">MATSQGTHTRRAGVPPIAPSQAQATDTSRSTRAKASAAQDGVKAKIRWLPPGLTEDEFTTILGDTWKLGKGKISWFRYSRGHIPKSASKDPTPSWALLQVKEDDIDALAQAVREAVWEDAKGTYHSPTLIGPPYVERAIYKKIPASRSRKDPKEGTIDQDDEWQKFLVSLTESSDVKKEESEAAADDATTIEANAKPAVTSLVAHILESKANKAKESANAKSRKHARQESQGKGKGAAAALATTTSTDEPKKRSKDKSDKPKETVKILKKQAATEAAAEAANAVAKEIKAGGAASESAGNRRKMGISDILKRDLGLAGPSSSRKGRQEAAAAAKSTEPVAQGQTKAKERETKGQENGAPATASSSAQTNDRSAATATSKATAEKSSRGGRRRGGKDAKTAETKSAAPAEPAAATPVKPTMILQKKKEEPPAPPVKEPVNTKATTKGVSKSTNKSSQKPAPAVAASTPSSASVPAPASAPPPSTPAAAPNGPKASTTKGSQSGGSQKKSSATNPASASTRAFLKHANPSQGVTEPLLREAMQAFGGVSSVEIDRRKGFAYVDFADHSGLAKAMAASPVTIANAAVQVLERKDQTSKKLPTATAAAPSNNSSPQSPVTKDAAKNTTKEKETPSTPAAAPSSTPLSTAPSEKGGIDQQQPKRSRRRGRGKGGNGGASGNAEGKTGDQNKPSGNSGSAARSNVTGDAPKTG</sequence>
<dbReference type="InterPro" id="IPR000504">
    <property type="entry name" value="RRM_dom"/>
</dbReference>
<dbReference type="GO" id="GO:0045727">
    <property type="term" value="P:positive regulation of translation"/>
    <property type="evidence" value="ECO:0007669"/>
    <property type="project" value="TreeGrafter"/>
</dbReference>
<dbReference type="InterPro" id="IPR035979">
    <property type="entry name" value="RBD_domain_sf"/>
</dbReference>
<evidence type="ECO:0000256" key="3">
    <source>
        <dbReference type="ARBA" id="ARBA00023161"/>
    </source>
</evidence>
<feature type="compositionally biased region" description="Basic and acidic residues" evidence="6">
    <location>
        <begin position="248"/>
        <end position="266"/>
    </location>
</feature>
<evidence type="ECO:0000256" key="6">
    <source>
        <dbReference type="SAM" id="MobiDB-lite"/>
    </source>
</evidence>
<evidence type="ECO:0000256" key="4">
    <source>
        <dbReference type="ARBA" id="ARBA00023242"/>
    </source>
</evidence>
<comment type="similarity">
    <text evidence="2">Belongs to the RENT3 family.</text>
</comment>
<dbReference type="PROSITE" id="PS50102">
    <property type="entry name" value="RRM"/>
    <property type="match status" value="1"/>
</dbReference>
<feature type="compositionally biased region" description="Low complexity" evidence="6">
    <location>
        <begin position="484"/>
        <end position="511"/>
    </location>
</feature>
<dbReference type="InterPro" id="IPR005120">
    <property type="entry name" value="UPF3_dom"/>
</dbReference>
<evidence type="ECO:0000256" key="5">
    <source>
        <dbReference type="PROSITE-ProRule" id="PRU00176"/>
    </source>
</evidence>
<gene>
    <name evidence="8" type="ORF">BD289DRAFT_165269</name>
</gene>
<feature type="compositionally biased region" description="Polar residues" evidence="6">
    <location>
        <begin position="682"/>
        <end position="700"/>
    </location>
</feature>
<protein>
    <submittedName>
        <fullName evidence="8">Smg-4/UPF3 family-domain-containing protein</fullName>
    </submittedName>
</protein>
<dbReference type="SUPFAM" id="SSF54928">
    <property type="entry name" value="RNA-binding domain, RBD"/>
    <property type="match status" value="2"/>
</dbReference>
<dbReference type="EMBL" id="KZ678684">
    <property type="protein sequence ID" value="PSR76940.1"/>
    <property type="molecule type" value="Genomic_DNA"/>
</dbReference>
<dbReference type="PANTHER" id="PTHR13112:SF0">
    <property type="entry name" value="FI21285P1"/>
    <property type="match status" value="1"/>
</dbReference>
<organism evidence="8 9">
    <name type="scientific">Coniella lustricola</name>
    <dbReference type="NCBI Taxonomy" id="2025994"/>
    <lineage>
        <taxon>Eukaryota</taxon>
        <taxon>Fungi</taxon>
        <taxon>Dikarya</taxon>
        <taxon>Ascomycota</taxon>
        <taxon>Pezizomycotina</taxon>
        <taxon>Sordariomycetes</taxon>
        <taxon>Sordariomycetidae</taxon>
        <taxon>Diaporthales</taxon>
        <taxon>Schizoparmaceae</taxon>
        <taxon>Coniella</taxon>
    </lineage>
</organism>
<feature type="compositionally biased region" description="Low complexity" evidence="6">
    <location>
        <begin position="24"/>
        <end position="38"/>
    </location>
</feature>
<dbReference type="STRING" id="2025994.A0A2T2ZU78"/>
<dbReference type="CDD" id="cd00590">
    <property type="entry name" value="RRM_SF"/>
    <property type="match status" value="1"/>
</dbReference>
<evidence type="ECO:0000256" key="2">
    <source>
        <dbReference type="ARBA" id="ARBA00005991"/>
    </source>
</evidence>
<dbReference type="InParanoid" id="A0A2T2ZU78"/>
<dbReference type="Pfam" id="PF03467">
    <property type="entry name" value="Smg4_UPF3"/>
    <property type="match status" value="1"/>
</dbReference>
<feature type="region of interest" description="Disordered" evidence="6">
    <location>
        <begin position="212"/>
        <end position="533"/>
    </location>
</feature>
<proteinExistence type="inferred from homology"/>
<feature type="compositionally biased region" description="Polar residues" evidence="6">
    <location>
        <begin position="440"/>
        <end position="457"/>
    </location>
</feature>
<dbReference type="AlphaFoldDB" id="A0A2T2ZU78"/>
<dbReference type="InterPro" id="IPR012677">
    <property type="entry name" value="Nucleotide-bd_a/b_plait_sf"/>
</dbReference>
<evidence type="ECO:0000256" key="1">
    <source>
        <dbReference type="ARBA" id="ARBA00004123"/>
    </source>
</evidence>
<dbReference type="GO" id="GO:0005737">
    <property type="term" value="C:cytoplasm"/>
    <property type="evidence" value="ECO:0007669"/>
    <property type="project" value="TreeGrafter"/>
</dbReference>
<dbReference type="Pfam" id="PF00076">
    <property type="entry name" value="RRM_1"/>
    <property type="match status" value="1"/>
</dbReference>
<dbReference type="Gene3D" id="3.30.70.330">
    <property type="match status" value="2"/>
</dbReference>
<evidence type="ECO:0000259" key="7">
    <source>
        <dbReference type="PROSITE" id="PS50102"/>
    </source>
</evidence>
<feature type="region of interest" description="Disordered" evidence="6">
    <location>
        <begin position="170"/>
        <end position="194"/>
    </location>
</feature>
<feature type="compositionally biased region" description="Low complexity" evidence="6">
    <location>
        <begin position="270"/>
        <end position="285"/>
    </location>
</feature>
<keyword evidence="4" id="KW-0539">Nucleus</keyword>
<comment type="subcellular location">
    <subcellularLocation>
        <location evidence="1">Nucleus</location>
    </subcellularLocation>
</comment>
<feature type="compositionally biased region" description="Low complexity" evidence="6">
    <location>
        <begin position="237"/>
        <end position="247"/>
    </location>
</feature>
<name>A0A2T2ZU78_9PEZI</name>
<reference evidence="8 9" key="1">
    <citation type="journal article" date="2018" name="Mycol. Prog.">
        <title>Coniella lustricola, a new species from submerged detritus.</title>
        <authorList>
            <person name="Raudabaugh D.B."/>
            <person name="Iturriaga T."/>
            <person name="Carver A."/>
            <person name="Mondo S."/>
            <person name="Pangilinan J."/>
            <person name="Lipzen A."/>
            <person name="He G."/>
            <person name="Amirebrahimi M."/>
            <person name="Grigoriev I.V."/>
            <person name="Miller A.N."/>
        </authorList>
    </citation>
    <scope>NUCLEOTIDE SEQUENCE [LARGE SCALE GENOMIC DNA]</scope>
    <source>
        <strain evidence="8 9">B22-T-1</strain>
    </source>
</reference>
<feature type="compositionally biased region" description="Low complexity" evidence="6">
    <location>
        <begin position="458"/>
        <end position="475"/>
    </location>
</feature>
<feature type="compositionally biased region" description="Low complexity" evidence="6">
    <location>
        <begin position="598"/>
        <end position="614"/>
    </location>
</feature>
<accession>A0A2T2ZU78</accession>
<evidence type="ECO:0000313" key="8">
    <source>
        <dbReference type="EMBL" id="PSR76940.1"/>
    </source>
</evidence>
<dbReference type="PANTHER" id="PTHR13112">
    <property type="entry name" value="UPF3 REGULATOR OF NONSENSE TRANSCRIPTS-LIKE PROTEIN"/>
    <property type="match status" value="1"/>
</dbReference>
<feature type="domain" description="RRM" evidence="7">
    <location>
        <begin position="518"/>
        <end position="604"/>
    </location>
</feature>
<feature type="region of interest" description="Disordered" evidence="6">
    <location>
        <begin position="1"/>
        <end position="41"/>
    </location>
</feature>
<dbReference type="GO" id="GO:0003729">
    <property type="term" value="F:mRNA binding"/>
    <property type="evidence" value="ECO:0007669"/>
    <property type="project" value="TreeGrafter"/>
</dbReference>
<keyword evidence="9" id="KW-1185">Reference proteome</keyword>
<dbReference type="OrthoDB" id="18087at2759"/>
<dbReference type="SMART" id="SM00360">
    <property type="entry name" value="RRM"/>
    <property type="match status" value="1"/>
</dbReference>
<feature type="compositionally biased region" description="Low complexity" evidence="6">
    <location>
        <begin position="402"/>
        <end position="419"/>
    </location>
</feature>
<dbReference type="GO" id="GO:0000184">
    <property type="term" value="P:nuclear-transcribed mRNA catabolic process, nonsense-mediated decay"/>
    <property type="evidence" value="ECO:0007669"/>
    <property type="project" value="UniProtKB-KW"/>
</dbReference>
<feature type="region of interest" description="Disordered" evidence="6">
    <location>
        <begin position="590"/>
        <end position="707"/>
    </location>
</feature>
<keyword evidence="3" id="KW-0866">Nonsense-mediated mRNA decay</keyword>